<evidence type="ECO:0000313" key="3">
    <source>
        <dbReference type="Proteomes" id="UP000596661"/>
    </source>
</evidence>
<dbReference type="Pfam" id="PF14392">
    <property type="entry name" value="zf-CCHC_4"/>
    <property type="match status" value="1"/>
</dbReference>
<accession>A0A803PRY6</accession>
<dbReference type="InterPro" id="IPR005135">
    <property type="entry name" value="Endo/exonuclease/phosphatase"/>
</dbReference>
<evidence type="ECO:0000313" key="2">
    <source>
        <dbReference type="EnsemblPlants" id="cds.evm.model.05.810"/>
    </source>
</evidence>
<dbReference type="InterPro" id="IPR002156">
    <property type="entry name" value="RNaseH_domain"/>
</dbReference>
<reference evidence="2" key="2">
    <citation type="submission" date="2021-03" db="UniProtKB">
        <authorList>
            <consortium name="EnsemblPlants"/>
        </authorList>
    </citation>
    <scope>IDENTIFICATION</scope>
</reference>
<dbReference type="Pfam" id="PF03372">
    <property type="entry name" value="Exo_endo_phos"/>
    <property type="match status" value="1"/>
</dbReference>
<dbReference type="Pfam" id="PF13456">
    <property type="entry name" value="RVT_3"/>
    <property type="match status" value="1"/>
</dbReference>
<name>A0A803PRY6_CANSA</name>
<dbReference type="Gramene" id="evm.model.05.810">
    <property type="protein sequence ID" value="cds.evm.model.05.810"/>
    <property type="gene ID" value="evm.TU.05.810"/>
</dbReference>
<dbReference type="SUPFAM" id="SSF56219">
    <property type="entry name" value="DNase I-like"/>
    <property type="match status" value="1"/>
</dbReference>
<dbReference type="PANTHER" id="PTHR46890">
    <property type="entry name" value="NON-LTR RETROLELEMENT REVERSE TRANSCRIPTASE-LIKE PROTEIN-RELATED"/>
    <property type="match status" value="1"/>
</dbReference>
<dbReference type="PROSITE" id="PS50878">
    <property type="entry name" value="RT_POL"/>
    <property type="match status" value="1"/>
</dbReference>
<dbReference type="InterPro" id="IPR025836">
    <property type="entry name" value="Zn_knuckle_CX2CX4HX4C"/>
</dbReference>
<dbReference type="EnsemblPlants" id="evm.model.05.810">
    <property type="protein sequence ID" value="cds.evm.model.05.810"/>
    <property type="gene ID" value="evm.TU.05.810"/>
</dbReference>
<dbReference type="Gene3D" id="3.60.10.10">
    <property type="entry name" value="Endonuclease/exonuclease/phosphatase"/>
    <property type="match status" value="1"/>
</dbReference>
<feature type="domain" description="Reverse transcriptase" evidence="1">
    <location>
        <begin position="784"/>
        <end position="1066"/>
    </location>
</feature>
<dbReference type="SUPFAM" id="SSF56672">
    <property type="entry name" value="DNA/RNA polymerases"/>
    <property type="match status" value="1"/>
</dbReference>
<reference evidence="2" key="1">
    <citation type="submission" date="2018-11" db="EMBL/GenBank/DDBJ databases">
        <authorList>
            <person name="Grassa J C."/>
        </authorList>
    </citation>
    <scope>NUCLEOTIDE SEQUENCE [LARGE SCALE GENOMIC DNA]</scope>
</reference>
<sequence>MINKPLPRGRMISLPKVRDEFWIDFRYERLLEFCFECGILGHPFEKCIKFMERMDNGNDDDLPYGPWMKGSKLPSTGYDKYRTDFSKGNAWPLLTRLARTTLTSTIPRLNNIGPPQPPYLTAAESLSAPIIPQTPLSHPTTISSHSTIPLSTLNTTLPPPSTILHSNKSPPIPITSPITSQHRPASDMQHHQHFVTSSPTVPPPTSSTHFDMKTDNSLFVTNLPGIFTPDIGSASRPFLPIATYPPTLTPSPFKSASFSAVHTAIPPSVSTSSIVIAASNKENYPTTPVAKRQNDTLSMRQFLKRCRNHNASSFLVGENSSQNVSYDDMDSDGFIDDSNSVSRFPQTLNFAHGLESPRSGLSGGLLLLWHQNIDVTLLNFGKTFFDCYVKADNEATFHLTAFYGALDAQNKPDSWMLLQRLADVSPSLPWLVIGDFNEILSNENKSGGCLRNEQHMEAFRKTLDHCKLHEMLFEGDPFTWIKNRSGVSTIKSRLDWCFVNHHWENHFQAPGVLHLDYFSSDHRAISASFAPINSRLQHNQRRSQFRFEKLWLSDDQCKDIIAASWKSSSTSNPISAVLGNLDECVVNLQKWHFEKYGNMKRRITDAQLQVETLNNSPHRTPAAMNSLKNSESLLDELLEQEEIYWQQRSRVDWLQVGDRNTKFFHAKASARKSNNTIKFLLDENGNRVSSKSELAAAIHDYFAEIFTASTLDEVALVTTLNTIPSTVIAEMNATLLTPFEATEVEAALHSMAPDKSPGIDGMSPMFYQHNWDVVGHLVTAAVLSVLNDGADPTSLNKTLITLIPMIKKPQRLQDFCPISLCNVISKLVTKVLVNRFKHVLPYVISESQSAFLPNRLITDNVLVAFELVNAIKNKTLGRKGVASLKLDMSKAFDRVEWSFIERVMGKMGFASDWIRLIMSCLRANRFSFILNGEVTRSLLPSKGLCQGCPLSPYLFLIYSEALSRLLQHEEEVGHLNDFKLTRHAPSISHLFFADDSLLFCQANESSCLAIKRSLDIYHKASGQVLNSDKSVMSFSPNTTLAAQVFFHRHLNMPICECHERYLGLPSYSGRDKKRMFSDIKEKIWRLMHTWSEKFFSAGGREVLLKAVVQSIPTYAMSRFRLPVYFCNQLESMMANFWWGLNENGNTIHWRSWKLLCKRKTVAVLKSRYYPNNDFLQANVGHSPSLTWQGIHWGRSLLIAGLRWKIGEGCRINCADDPWIPGHSTFRPYHFSRPPDTTVSNLITEERQWDLALLNQWFSSLDVDRILTIPLSFFRYEDTLAWNPCSSGIYSVQTAYHLAASLAETDDSSSSSASASWWNFLLSLSLPQKIKIFIWRAFNDALHVATALVVKVCFRSVWRHLDITHDWNTARLMHKGDYLVHLSSLAPSGALIPTRLLRYLASLPQISPAAPLMPWTPPPLGMLKMNVDAVVDSSQKITGIGALIRSSNGEVVAAISKPVLGCFASHEMEAIAMFHCLNWAIQLQLRRSALLKRMPFKFQMLYANLHQLFLLFKI</sequence>
<proteinExistence type="predicted"/>
<dbReference type="EMBL" id="UZAU01000459">
    <property type="status" value="NOT_ANNOTATED_CDS"/>
    <property type="molecule type" value="Genomic_DNA"/>
</dbReference>
<dbReference type="InterPro" id="IPR000477">
    <property type="entry name" value="RT_dom"/>
</dbReference>
<dbReference type="InterPro" id="IPR052343">
    <property type="entry name" value="Retrotransposon-Effector_Assoc"/>
</dbReference>
<organism evidence="2 3">
    <name type="scientific">Cannabis sativa</name>
    <name type="common">Hemp</name>
    <name type="synonym">Marijuana</name>
    <dbReference type="NCBI Taxonomy" id="3483"/>
    <lineage>
        <taxon>Eukaryota</taxon>
        <taxon>Viridiplantae</taxon>
        <taxon>Streptophyta</taxon>
        <taxon>Embryophyta</taxon>
        <taxon>Tracheophyta</taxon>
        <taxon>Spermatophyta</taxon>
        <taxon>Magnoliopsida</taxon>
        <taxon>eudicotyledons</taxon>
        <taxon>Gunneridae</taxon>
        <taxon>Pentapetalae</taxon>
        <taxon>rosids</taxon>
        <taxon>fabids</taxon>
        <taxon>Rosales</taxon>
        <taxon>Cannabaceae</taxon>
        <taxon>Cannabis</taxon>
    </lineage>
</organism>
<evidence type="ECO:0000259" key="1">
    <source>
        <dbReference type="PROSITE" id="PS50878"/>
    </source>
</evidence>
<dbReference type="GO" id="GO:0003676">
    <property type="term" value="F:nucleic acid binding"/>
    <property type="evidence" value="ECO:0007669"/>
    <property type="project" value="InterPro"/>
</dbReference>
<dbReference type="InterPro" id="IPR043502">
    <property type="entry name" value="DNA/RNA_pol_sf"/>
</dbReference>
<dbReference type="Pfam" id="PF00078">
    <property type="entry name" value="RVT_1"/>
    <property type="match status" value="1"/>
</dbReference>
<dbReference type="CDD" id="cd01650">
    <property type="entry name" value="RT_nLTR_like"/>
    <property type="match status" value="1"/>
</dbReference>
<protein>
    <recommendedName>
        <fullName evidence="1">Reverse transcriptase domain-containing protein</fullName>
    </recommendedName>
</protein>
<dbReference type="PANTHER" id="PTHR46890:SF48">
    <property type="entry name" value="RNA-DIRECTED DNA POLYMERASE"/>
    <property type="match status" value="1"/>
</dbReference>
<dbReference type="GO" id="GO:0004523">
    <property type="term" value="F:RNA-DNA hybrid ribonuclease activity"/>
    <property type="evidence" value="ECO:0007669"/>
    <property type="project" value="InterPro"/>
</dbReference>
<keyword evidence="3" id="KW-1185">Reference proteome</keyword>
<dbReference type="Proteomes" id="UP000596661">
    <property type="component" value="Chromosome 5"/>
</dbReference>
<dbReference type="InterPro" id="IPR036691">
    <property type="entry name" value="Endo/exonu/phosph_ase_sf"/>
</dbReference>